<dbReference type="WBParaSite" id="RSKR_0000790600.1">
    <property type="protein sequence ID" value="RSKR_0000790600.1"/>
    <property type="gene ID" value="RSKR_0000790600"/>
</dbReference>
<accession>A0AC35U5Y8</accession>
<organism evidence="1 2">
    <name type="scientific">Rhabditophanes sp. KR3021</name>
    <dbReference type="NCBI Taxonomy" id="114890"/>
    <lineage>
        <taxon>Eukaryota</taxon>
        <taxon>Metazoa</taxon>
        <taxon>Ecdysozoa</taxon>
        <taxon>Nematoda</taxon>
        <taxon>Chromadorea</taxon>
        <taxon>Rhabditida</taxon>
        <taxon>Tylenchina</taxon>
        <taxon>Panagrolaimomorpha</taxon>
        <taxon>Strongyloidoidea</taxon>
        <taxon>Alloionematidae</taxon>
        <taxon>Rhabditophanes</taxon>
    </lineage>
</organism>
<name>A0AC35U5Y8_9BILA</name>
<dbReference type="Proteomes" id="UP000095286">
    <property type="component" value="Unplaced"/>
</dbReference>
<protein>
    <submittedName>
        <fullName evidence="2">ANK_REP_REGION domain-containing protein</fullName>
    </submittedName>
</protein>
<sequence length="838" mass="94675">MGQVKSKLKARFGGGGRAGHFDPDEKWSNLYREREKNHLYKWVGVRSGGELIQTFEKEGEEGVLRFAAEKIEPMLFNNGTEPQLIKYSDYNKWKTSVNVQLGKNENEESSEQINKKFREHYSQWKLNKRGVSGETVLHLLLNREEASCGEVARILITKYPGLANDIYLGDEMFGQSALHLAIVHDDYDTIQLLLKCNADVTARASGNFFMPETSGTGKNIDYQGYAYYGEYPLAFAACFGNKDIYDLLIQAGADPNNQDMFGNTILHMCVINYSSSMYSYAVRHWKMPAHQHIINNAGYTPLTLASKLGRRQIFEEMLELMKVEFWRFSDMTCSAYPLTALDTIKPDGSTNYDSALMTVINGNTNEHLEMIGSDVIQRLLDDKWKSFGTRKLIERSALLAVHLFCLCIVVYLRPTETERLYMESPHWDDIYEEFDCANYEGLTKGLFVLYMFVMPIMMINILIAMMGNTYTTIITQAEKAWRQQRAQIVMVLERSIDKDKLAACQLEYCIKLNEHTEQNNNPNQSSVEVERRGLMVIKQTKKTRAKQRKQAITNWKSIGRKVIQTVGKIGVDQSCLILHSHDKIFSDGDMIVSSFVQSHIHRTAQLHAKEEAKKEEKEKEKIPFIDDQSEPQLESNSNETTITSIATNSAKTSHASTHQQSLDTVDEEMDNLISHIERRSALNHPHSISSLSITDLEQMSKGVESDLEGSASSIGSKSKSATKPTLTKLVSRIDLNSAPIVPINLVPNKKKNFSTSEIVAENIALNRSNVITPPNVPNFLPNIPARNFPIINSLRNRHAHFNDSRPAISFPDHTSNLSRVDSFKRSSGSGTTSSESGD</sequence>
<evidence type="ECO:0000313" key="1">
    <source>
        <dbReference type="Proteomes" id="UP000095286"/>
    </source>
</evidence>
<proteinExistence type="predicted"/>
<reference evidence="2" key="1">
    <citation type="submission" date="2016-11" db="UniProtKB">
        <authorList>
            <consortium name="WormBaseParasite"/>
        </authorList>
    </citation>
    <scope>IDENTIFICATION</scope>
    <source>
        <strain evidence="2">KR3021</strain>
    </source>
</reference>
<evidence type="ECO:0000313" key="2">
    <source>
        <dbReference type="WBParaSite" id="RSKR_0000790600.1"/>
    </source>
</evidence>